<dbReference type="PIRSF" id="PIRSF000390">
    <property type="entry name" value="PLP_StrS"/>
    <property type="match status" value="1"/>
</dbReference>
<comment type="similarity">
    <text evidence="2 3">Belongs to the DegT/DnrJ/EryC1 family.</text>
</comment>
<keyword evidence="5" id="KW-1185">Reference proteome</keyword>
<dbReference type="GO" id="GO:0008483">
    <property type="term" value="F:transaminase activity"/>
    <property type="evidence" value="ECO:0007669"/>
    <property type="project" value="UniProtKB-KW"/>
</dbReference>
<evidence type="ECO:0000313" key="5">
    <source>
        <dbReference type="Proteomes" id="UP001496674"/>
    </source>
</evidence>
<keyword evidence="4" id="KW-0808">Transferase</keyword>
<dbReference type="RefSeq" id="WP_353332472.1">
    <property type="nucleotide sequence ID" value="NZ_AP028055.1"/>
</dbReference>
<accession>A0ABN6Z072</accession>
<reference evidence="4 5" key="1">
    <citation type="submission" date="2023-04" db="EMBL/GenBank/DDBJ databases">
        <title>Draft genome sequence of acteroides sedimenti strain YN3PY1.</title>
        <authorList>
            <person name="Yoshida N."/>
        </authorList>
    </citation>
    <scope>NUCLEOTIDE SEQUENCE [LARGE SCALE GENOMIC DNA]</scope>
    <source>
        <strain evidence="4 5">YN3PY1</strain>
    </source>
</reference>
<gene>
    <name evidence="4" type="ORF">BSYN_02200</name>
</gene>
<keyword evidence="4" id="KW-0032">Aminotransferase</keyword>
<protein>
    <submittedName>
        <fullName evidence="4">Aminotransferase</fullName>
    </submittedName>
</protein>
<evidence type="ECO:0000256" key="1">
    <source>
        <dbReference type="ARBA" id="ARBA00022898"/>
    </source>
</evidence>
<dbReference type="SUPFAM" id="SSF53383">
    <property type="entry name" value="PLP-dependent transferases"/>
    <property type="match status" value="1"/>
</dbReference>
<dbReference type="PANTHER" id="PTHR30244">
    <property type="entry name" value="TRANSAMINASE"/>
    <property type="match status" value="1"/>
</dbReference>
<proteinExistence type="inferred from homology"/>
<sequence length="368" mass="41542">MIKFLDLEKITAQYSDEIHDAVKRVVDSGLYLQGRENEAFESNYSAYIGTKYTIGVANGLDALIWIFRAYIEMGVMKPGDEIIVPANTFIASILAISENGLVPVLVEPNIITYQIDEDLIEAAITPKTRGILIVHLYGQCAYTDKIGVICRKHSLKLVEDNAQSHGCKFKGRKTGSLGDAAGHSFYPGKILGALGDAGAVTTDDKELAEVIRALANYGSIKKYVFRYTGRNSRLDEIQAAVLNVKLKYLDKEVQLRKDVAAYYIDNIKNKQVILPQVDNWEAHVFHLFTVRCEKRDELQNYLTEKGIQTVIHYPIPPHKQECYKKWNNFSFSVTEKIHQEELSLPISPVMTKEEIQEVVTIINQMKPL</sequence>
<dbReference type="Pfam" id="PF01041">
    <property type="entry name" value="DegT_DnrJ_EryC1"/>
    <property type="match status" value="1"/>
</dbReference>
<dbReference type="PANTHER" id="PTHR30244:SF36">
    <property type="entry name" value="3-OXO-GLUCOSE-6-PHOSPHATE:GLUTAMATE AMINOTRANSFERASE"/>
    <property type="match status" value="1"/>
</dbReference>
<organism evidence="4 5">
    <name type="scientific">Bacteroides sedimenti</name>
    <dbReference type="NCBI Taxonomy" id="2136147"/>
    <lineage>
        <taxon>Bacteria</taxon>
        <taxon>Pseudomonadati</taxon>
        <taxon>Bacteroidota</taxon>
        <taxon>Bacteroidia</taxon>
        <taxon>Bacteroidales</taxon>
        <taxon>Bacteroidaceae</taxon>
        <taxon>Bacteroides</taxon>
    </lineage>
</organism>
<dbReference type="Proteomes" id="UP001496674">
    <property type="component" value="Chromosome"/>
</dbReference>
<dbReference type="InterPro" id="IPR015424">
    <property type="entry name" value="PyrdxlP-dep_Trfase"/>
</dbReference>
<dbReference type="Gene3D" id="3.90.1150.10">
    <property type="entry name" value="Aspartate Aminotransferase, domain 1"/>
    <property type="match status" value="1"/>
</dbReference>
<evidence type="ECO:0000256" key="3">
    <source>
        <dbReference type="RuleBase" id="RU004508"/>
    </source>
</evidence>
<dbReference type="Gene3D" id="3.40.640.10">
    <property type="entry name" value="Type I PLP-dependent aspartate aminotransferase-like (Major domain)"/>
    <property type="match status" value="1"/>
</dbReference>
<dbReference type="CDD" id="cd00616">
    <property type="entry name" value="AHBA_syn"/>
    <property type="match status" value="1"/>
</dbReference>
<evidence type="ECO:0000313" key="4">
    <source>
        <dbReference type="EMBL" id="BEG97955.1"/>
    </source>
</evidence>
<keyword evidence="1 3" id="KW-0663">Pyridoxal phosphate</keyword>
<name>A0ABN6Z072_9BACE</name>
<dbReference type="InterPro" id="IPR015422">
    <property type="entry name" value="PyrdxlP-dep_Trfase_small"/>
</dbReference>
<dbReference type="EMBL" id="AP028055">
    <property type="protein sequence ID" value="BEG97955.1"/>
    <property type="molecule type" value="Genomic_DNA"/>
</dbReference>
<dbReference type="InterPro" id="IPR000653">
    <property type="entry name" value="DegT/StrS_aminotransferase"/>
</dbReference>
<dbReference type="InterPro" id="IPR015421">
    <property type="entry name" value="PyrdxlP-dep_Trfase_major"/>
</dbReference>
<evidence type="ECO:0000256" key="2">
    <source>
        <dbReference type="ARBA" id="ARBA00037999"/>
    </source>
</evidence>